<dbReference type="Proteomes" id="UP000250321">
    <property type="component" value="Unassembled WGS sequence"/>
</dbReference>
<keyword evidence="2" id="KW-1185">Reference proteome</keyword>
<accession>A0A314UMJ0</accession>
<evidence type="ECO:0000313" key="2">
    <source>
        <dbReference type="Proteomes" id="UP000250321"/>
    </source>
</evidence>
<dbReference type="AlphaFoldDB" id="A0A314UMJ0"/>
<evidence type="ECO:0000313" key="1">
    <source>
        <dbReference type="EMBL" id="PQM35949.1"/>
    </source>
</evidence>
<sequence length="74" mass="8163">MGWDFRRALGVHTRSRPTAVQGVVHGVPSQISSIPRGRATPLVPMCNRPCETFFFNEGFSSSEIGVRFCDKAIP</sequence>
<name>A0A314UMJ0_PRUYE</name>
<gene>
    <name evidence="1" type="ORF">Pyn_19514</name>
</gene>
<organism evidence="1 2">
    <name type="scientific">Prunus yedoensis var. nudiflora</name>
    <dbReference type="NCBI Taxonomy" id="2094558"/>
    <lineage>
        <taxon>Eukaryota</taxon>
        <taxon>Viridiplantae</taxon>
        <taxon>Streptophyta</taxon>
        <taxon>Embryophyta</taxon>
        <taxon>Tracheophyta</taxon>
        <taxon>Spermatophyta</taxon>
        <taxon>Magnoliopsida</taxon>
        <taxon>eudicotyledons</taxon>
        <taxon>Gunneridae</taxon>
        <taxon>Pentapetalae</taxon>
        <taxon>rosids</taxon>
        <taxon>fabids</taxon>
        <taxon>Rosales</taxon>
        <taxon>Rosaceae</taxon>
        <taxon>Amygdaloideae</taxon>
        <taxon>Amygdaleae</taxon>
        <taxon>Prunus</taxon>
    </lineage>
</organism>
<proteinExistence type="predicted"/>
<comment type="caution">
    <text evidence="1">The sequence shown here is derived from an EMBL/GenBank/DDBJ whole genome shotgun (WGS) entry which is preliminary data.</text>
</comment>
<reference evidence="1 2" key="1">
    <citation type="submission" date="2018-02" db="EMBL/GenBank/DDBJ databases">
        <title>Draft genome of wild Prunus yedoensis var. nudiflora.</title>
        <authorList>
            <person name="Baek S."/>
            <person name="Kim J.-H."/>
            <person name="Choi K."/>
            <person name="Kim G.-B."/>
            <person name="Cho A."/>
            <person name="Jang H."/>
            <person name="Shin C.-H."/>
            <person name="Yu H.-J."/>
            <person name="Mun J.-H."/>
        </authorList>
    </citation>
    <scope>NUCLEOTIDE SEQUENCE [LARGE SCALE GENOMIC DNA]</scope>
    <source>
        <strain evidence="2">cv. Jeju island</strain>
        <tissue evidence="1">Leaf</tissue>
    </source>
</reference>
<dbReference type="EMBL" id="PJQY01003605">
    <property type="protein sequence ID" value="PQM35949.1"/>
    <property type="molecule type" value="Genomic_DNA"/>
</dbReference>
<protein>
    <submittedName>
        <fullName evidence="1">Uncharacterized protein</fullName>
    </submittedName>
</protein>